<sequence>MNRHSLSFALSLFIGLLPVLLAGCHGGRIAAANHPRQSATRQGTSAQAASANEAQQNLRGRVEGTGWHLRWETHKTANLYGPMVPLLVANAQKGSILYKGGETDMTLLLKGVYARLYEEGRYVADVQADTVIANQQQHTLRGEGHVRVLSRERPPNTLITADRMTWESDADRIVAEGNVHLVQFRGNSAGGRASTPYTTSAPRMVYHIATGEIVATQ</sequence>
<dbReference type="Proteomes" id="UP000014227">
    <property type="component" value="Chromosome I"/>
</dbReference>
<dbReference type="eggNOG" id="COG1452">
    <property type="taxonomic scope" value="Bacteria"/>
</dbReference>
<feature type="region of interest" description="Disordered" evidence="1">
    <location>
        <begin position="33"/>
        <end position="57"/>
    </location>
</feature>
<protein>
    <recommendedName>
        <fullName evidence="4">LPS export ABC transporter periplasmic protein LptC</fullName>
    </recommendedName>
</protein>
<evidence type="ECO:0000313" key="2">
    <source>
        <dbReference type="EMBL" id="CCW35764.1"/>
    </source>
</evidence>
<reference evidence="3" key="1">
    <citation type="submission" date="2013-03" db="EMBL/GenBank/DDBJ databases">
        <title>Genome sequence of Chthonomonas calidirosea, the first sequenced genome from the Armatimonadetes phylum (formally candidate division OP10).</title>
        <authorList>
            <person name="Lee K.C.Y."/>
            <person name="Morgan X.C."/>
            <person name="Dunfield P.F."/>
            <person name="Tamas I."/>
            <person name="Houghton K.M."/>
            <person name="Vyssotski M."/>
            <person name="Ryan J.L.J."/>
            <person name="Lagutin K."/>
            <person name="McDonald I.R."/>
            <person name="Stott M.B."/>
        </authorList>
    </citation>
    <scope>NUCLEOTIDE SEQUENCE [LARGE SCALE GENOMIC DNA]</scope>
    <source>
        <strain evidence="3">DSM 23976 / ICMP 18418 / T49</strain>
    </source>
</reference>
<keyword evidence="3" id="KW-1185">Reference proteome</keyword>
<evidence type="ECO:0000313" key="3">
    <source>
        <dbReference type="Proteomes" id="UP000014227"/>
    </source>
</evidence>
<gene>
    <name evidence="2" type="ORF">CCALI_01957</name>
</gene>
<dbReference type="KEGG" id="ccz:CCALI_01957"/>
<name>S0EWH6_CHTCT</name>
<dbReference type="AlphaFoldDB" id="S0EWH6"/>
<dbReference type="InParanoid" id="S0EWH6"/>
<dbReference type="STRING" id="454171.CP488_02135"/>
<dbReference type="HOGENOM" id="CLU_1270421_0_0_0"/>
<dbReference type="RefSeq" id="WP_016483289.1">
    <property type="nucleotide sequence ID" value="NC_021487.1"/>
</dbReference>
<evidence type="ECO:0000256" key="1">
    <source>
        <dbReference type="SAM" id="MobiDB-lite"/>
    </source>
</evidence>
<dbReference type="PATRIC" id="fig|1303518.3.peg.2013"/>
<dbReference type="Gene3D" id="2.60.450.10">
    <property type="entry name" value="Lipopolysaccharide (LPS) transport protein A like domain"/>
    <property type="match status" value="1"/>
</dbReference>
<proteinExistence type="predicted"/>
<evidence type="ECO:0008006" key="4">
    <source>
        <dbReference type="Google" id="ProtNLM"/>
    </source>
</evidence>
<accession>S0EWH6</accession>
<organism evidence="2 3">
    <name type="scientific">Chthonomonas calidirosea (strain DSM 23976 / ICMP 18418 / T49)</name>
    <dbReference type="NCBI Taxonomy" id="1303518"/>
    <lineage>
        <taxon>Bacteria</taxon>
        <taxon>Bacillati</taxon>
        <taxon>Armatimonadota</taxon>
        <taxon>Chthonomonadia</taxon>
        <taxon>Chthonomonadales</taxon>
        <taxon>Chthonomonadaceae</taxon>
        <taxon>Chthonomonas</taxon>
    </lineage>
</organism>
<feature type="compositionally biased region" description="Polar residues" evidence="1">
    <location>
        <begin position="35"/>
        <end position="44"/>
    </location>
</feature>
<feature type="compositionally biased region" description="Low complexity" evidence="1">
    <location>
        <begin position="45"/>
        <end position="57"/>
    </location>
</feature>
<dbReference type="EMBL" id="HF951689">
    <property type="protein sequence ID" value="CCW35764.1"/>
    <property type="molecule type" value="Genomic_DNA"/>
</dbReference>
<dbReference type="PROSITE" id="PS51257">
    <property type="entry name" value="PROKAR_LIPOPROTEIN"/>
    <property type="match status" value="1"/>
</dbReference>